<evidence type="ECO:0000313" key="4">
    <source>
        <dbReference type="Proteomes" id="UP000664991"/>
    </source>
</evidence>
<reference evidence="3 4" key="1">
    <citation type="submission" date="2020-12" db="EMBL/GenBank/DDBJ databases">
        <title>De novo assembly of Tibetan sheep genome.</title>
        <authorList>
            <person name="Li X."/>
        </authorList>
    </citation>
    <scope>NUCLEOTIDE SEQUENCE [LARGE SCALE GENOMIC DNA]</scope>
    <source>
        <tissue evidence="3">Heart</tissue>
    </source>
</reference>
<dbReference type="Proteomes" id="UP000664991">
    <property type="component" value="Unassembled WGS sequence"/>
</dbReference>
<keyword evidence="2" id="KW-1133">Transmembrane helix</keyword>
<name>A0A836A7A5_SHEEP</name>
<comment type="caution">
    <text evidence="3">The sequence shown here is derived from an EMBL/GenBank/DDBJ whole genome shotgun (WGS) entry which is preliminary data.</text>
</comment>
<feature type="transmembrane region" description="Helical" evidence="2">
    <location>
        <begin position="50"/>
        <end position="75"/>
    </location>
</feature>
<sequence>MPGGEKREQLAAPPPAHAGRPGEHSWAPPASAFPAMLLGKLRGTCRLGRCAFFFGLALLLDVVGLVLLLVGIFASLDFWDFLIYTGSLILAFSLLFWIAWYTLNVEVPLEKLDL</sequence>
<dbReference type="InterPro" id="IPR029365">
    <property type="entry name" value="TMEM238"/>
</dbReference>
<evidence type="ECO:0000256" key="2">
    <source>
        <dbReference type="SAM" id="Phobius"/>
    </source>
</evidence>
<organism evidence="3 4">
    <name type="scientific">Ovis aries</name>
    <name type="common">Sheep</name>
    <dbReference type="NCBI Taxonomy" id="9940"/>
    <lineage>
        <taxon>Eukaryota</taxon>
        <taxon>Metazoa</taxon>
        <taxon>Chordata</taxon>
        <taxon>Craniata</taxon>
        <taxon>Vertebrata</taxon>
        <taxon>Euteleostomi</taxon>
        <taxon>Mammalia</taxon>
        <taxon>Eutheria</taxon>
        <taxon>Laurasiatheria</taxon>
        <taxon>Artiodactyla</taxon>
        <taxon>Ruminantia</taxon>
        <taxon>Pecora</taxon>
        <taxon>Bovidae</taxon>
        <taxon>Caprinae</taxon>
        <taxon>Ovis</taxon>
    </lineage>
</organism>
<keyword evidence="2" id="KW-0812">Transmembrane</keyword>
<evidence type="ECO:0000256" key="1">
    <source>
        <dbReference type="SAM" id="MobiDB-lite"/>
    </source>
</evidence>
<evidence type="ECO:0000313" key="3">
    <source>
        <dbReference type="EMBL" id="KAG5203448.1"/>
    </source>
</evidence>
<dbReference type="PANTHER" id="PTHR28613">
    <property type="entry name" value="SI:CH211-232M10.4-RELATED"/>
    <property type="match status" value="1"/>
</dbReference>
<dbReference type="PANTHER" id="PTHR28613:SF2">
    <property type="entry name" value="TRANSMEMBRANE PROTEIN 238-LIKE"/>
    <property type="match status" value="1"/>
</dbReference>
<protein>
    <recommendedName>
        <fullName evidence="5">Transmembrane protein 238 like</fullName>
    </recommendedName>
</protein>
<evidence type="ECO:0008006" key="5">
    <source>
        <dbReference type="Google" id="ProtNLM"/>
    </source>
</evidence>
<dbReference type="AlphaFoldDB" id="A0A836A7A5"/>
<accession>A0A836A7A5</accession>
<keyword evidence="2" id="KW-0472">Membrane</keyword>
<proteinExistence type="predicted"/>
<feature type="transmembrane region" description="Helical" evidence="2">
    <location>
        <begin position="81"/>
        <end position="103"/>
    </location>
</feature>
<gene>
    <name evidence="3" type="ORF">JEQ12_003031</name>
</gene>
<dbReference type="EMBL" id="JAEMGP010000011">
    <property type="protein sequence ID" value="KAG5203448.1"/>
    <property type="molecule type" value="Genomic_DNA"/>
</dbReference>
<feature type="region of interest" description="Disordered" evidence="1">
    <location>
        <begin position="1"/>
        <end position="26"/>
    </location>
</feature>
<dbReference type="Pfam" id="PF15125">
    <property type="entry name" value="TMEM238"/>
    <property type="match status" value="1"/>
</dbReference>